<evidence type="ECO:0000256" key="6">
    <source>
        <dbReference type="SAM" id="Phobius"/>
    </source>
</evidence>
<evidence type="ECO:0000313" key="7">
    <source>
        <dbReference type="EMBL" id="WUP77607.1"/>
    </source>
</evidence>
<evidence type="ECO:0000256" key="5">
    <source>
        <dbReference type="ARBA" id="ARBA00023136"/>
    </source>
</evidence>
<dbReference type="EMBL" id="CP108085">
    <property type="protein sequence ID" value="WUP77607.1"/>
    <property type="molecule type" value="Genomic_DNA"/>
</dbReference>
<feature type="transmembrane region" description="Helical" evidence="6">
    <location>
        <begin position="98"/>
        <end position="120"/>
    </location>
</feature>
<feature type="transmembrane region" description="Helical" evidence="6">
    <location>
        <begin position="366"/>
        <end position="387"/>
    </location>
</feature>
<evidence type="ECO:0000313" key="8">
    <source>
        <dbReference type="Proteomes" id="UP001432011"/>
    </source>
</evidence>
<protein>
    <submittedName>
        <fullName evidence="7">Polysaccharide biosynthesis C-terminal domain-containing protein</fullName>
    </submittedName>
</protein>
<feature type="transmembrane region" description="Helical" evidence="6">
    <location>
        <begin position="326"/>
        <end position="345"/>
    </location>
</feature>
<proteinExistence type="predicted"/>
<feature type="transmembrane region" description="Helical" evidence="6">
    <location>
        <begin position="227"/>
        <end position="249"/>
    </location>
</feature>
<accession>A0ABZ1SYK2</accession>
<feature type="transmembrane region" description="Helical" evidence="6">
    <location>
        <begin position="57"/>
        <end position="77"/>
    </location>
</feature>
<dbReference type="PANTHER" id="PTHR30250:SF11">
    <property type="entry name" value="O-ANTIGEN TRANSPORTER-RELATED"/>
    <property type="match status" value="1"/>
</dbReference>
<name>A0ABZ1SYK2_9ACTN</name>
<evidence type="ECO:0000256" key="3">
    <source>
        <dbReference type="ARBA" id="ARBA00022692"/>
    </source>
</evidence>
<keyword evidence="4 6" id="KW-1133">Transmembrane helix</keyword>
<evidence type="ECO:0000256" key="1">
    <source>
        <dbReference type="ARBA" id="ARBA00004651"/>
    </source>
</evidence>
<dbReference type="Proteomes" id="UP001432011">
    <property type="component" value="Chromosome"/>
</dbReference>
<organism evidence="7 8">
    <name type="scientific">Microbispora hainanensis</name>
    <dbReference type="NCBI Taxonomy" id="568844"/>
    <lineage>
        <taxon>Bacteria</taxon>
        <taxon>Bacillati</taxon>
        <taxon>Actinomycetota</taxon>
        <taxon>Actinomycetes</taxon>
        <taxon>Streptosporangiales</taxon>
        <taxon>Streptosporangiaceae</taxon>
        <taxon>Microbispora</taxon>
    </lineage>
</organism>
<dbReference type="Pfam" id="PF13440">
    <property type="entry name" value="Polysacc_synt_3"/>
    <property type="match status" value="1"/>
</dbReference>
<dbReference type="PANTHER" id="PTHR30250">
    <property type="entry name" value="PST FAMILY PREDICTED COLANIC ACID TRANSPORTER"/>
    <property type="match status" value="1"/>
</dbReference>
<keyword evidence="5 6" id="KW-0472">Membrane</keyword>
<feature type="transmembrane region" description="Helical" evidence="6">
    <location>
        <begin position="300"/>
        <end position="320"/>
    </location>
</feature>
<sequence>MTRAADVGRPPPTAGGADVNADVKNLLRTMASQAVPLALAAVAGVFLARCLQPEGRGVYATVTTTAGIATVLGHLSVGRSQIALWPLLERRRPMAGNAAILGLALGLTSAAATLGVVTVLSLAPSPALMVMALLAVPFAVAVVNLKGIALLEGRVGLANRSVVTAAVVQYVPILVMAVTGTVTLTAVVVCWTVSTILPFALFVRPLGLPTPGDAALARRQLALSGRYHLGTMALHLLLTVDVLLLGALVTPAEVGLYTVATSLLSLSRVPTDALAQITLSRQAVRDEADARHVTARTIRLTLLLSCAAVGALACASPLLVPLVYGPAFAASVTPLLALAPGAVAWSLLRPLEQYLVRLGRPMRMTAIAAGALASNLALNAVLIPLWGARGAAFASTLSYGAMVAVEVGWFARAAGLGAADLLPRFGDARRVVSALRGRRCGNASAATSRS</sequence>
<keyword evidence="2" id="KW-1003">Cell membrane</keyword>
<dbReference type="RefSeq" id="WP_168065876.1">
    <property type="nucleotide sequence ID" value="NZ_CP108085.1"/>
</dbReference>
<keyword evidence="8" id="KW-1185">Reference proteome</keyword>
<gene>
    <name evidence="7" type="ORF">OG913_11505</name>
</gene>
<feature type="transmembrane region" description="Helical" evidence="6">
    <location>
        <begin position="34"/>
        <end position="51"/>
    </location>
</feature>
<comment type="subcellular location">
    <subcellularLocation>
        <location evidence="1">Cell membrane</location>
        <topology evidence="1">Multi-pass membrane protein</topology>
    </subcellularLocation>
</comment>
<dbReference type="InterPro" id="IPR050833">
    <property type="entry name" value="Poly_Biosynth_Transport"/>
</dbReference>
<keyword evidence="3 6" id="KW-0812">Transmembrane</keyword>
<reference evidence="7" key="1">
    <citation type="submission" date="2022-10" db="EMBL/GenBank/DDBJ databases">
        <title>The complete genomes of actinobacterial strains from the NBC collection.</title>
        <authorList>
            <person name="Joergensen T.S."/>
            <person name="Alvarez Arevalo M."/>
            <person name="Sterndorff E.B."/>
            <person name="Faurdal D."/>
            <person name="Vuksanovic O."/>
            <person name="Mourched A.-S."/>
            <person name="Charusanti P."/>
            <person name="Shaw S."/>
            <person name="Blin K."/>
            <person name="Weber T."/>
        </authorList>
    </citation>
    <scope>NUCLEOTIDE SEQUENCE</scope>
    <source>
        <strain evidence="7">NBC_00254</strain>
    </source>
</reference>
<evidence type="ECO:0000256" key="4">
    <source>
        <dbReference type="ARBA" id="ARBA00022989"/>
    </source>
</evidence>
<feature type="transmembrane region" description="Helical" evidence="6">
    <location>
        <begin position="126"/>
        <end position="145"/>
    </location>
</feature>
<evidence type="ECO:0000256" key="2">
    <source>
        <dbReference type="ARBA" id="ARBA00022475"/>
    </source>
</evidence>